<evidence type="ECO:0000256" key="2">
    <source>
        <dbReference type="ARBA" id="ARBA00023002"/>
    </source>
</evidence>
<evidence type="ECO:0000259" key="3">
    <source>
        <dbReference type="Pfam" id="PF00881"/>
    </source>
</evidence>
<dbReference type="InterPro" id="IPR029478">
    <property type="entry name" value="TM1586_NiRdase"/>
</dbReference>
<evidence type="ECO:0000256" key="1">
    <source>
        <dbReference type="ARBA" id="ARBA00007118"/>
    </source>
</evidence>
<name>A0A2H0LX28_9BACT</name>
<dbReference type="Pfam" id="PF00881">
    <property type="entry name" value="Nitroreductase"/>
    <property type="match status" value="1"/>
</dbReference>
<dbReference type="EMBL" id="PCWA01000115">
    <property type="protein sequence ID" value="PIQ88224.1"/>
    <property type="molecule type" value="Genomic_DNA"/>
</dbReference>
<evidence type="ECO:0000259" key="4">
    <source>
        <dbReference type="Pfam" id="PF14512"/>
    </source>
</evidence>
<keyword evidence="2" id="KW-0560">Oxidoreductase</keyword>
<dbReference type="Proteomes" id="UP000229641">
    <property type="component" value="Unassembled WGS sequence"/>
</dbReference>
<dbReference type="InterPro" id="IPR029479">
    <property type="entry name" value="Nitroreductase"/>
</dbReference>
<dbReference type="GO" id="GO:0016491">
    <property type="term" value="F:oxidoreductase activity"/>
    <property type="evidence" value="ECO:0007669"/>
    <property type="project" value="UniProtKB-KW"/>
</dbReference>
<comment type="similarity">
    <text evidence="1">Belongs to the nitroreductase family.</text>
</comment>
<dbReference type="AlphaFoldDB" id="A0A2H0LX28"/>
<feature type="domain" description="Nitroreductase" evidence="3">
    <location>
        <begin position="7"/>
        <end position="62"/>
    </location>
</feature>
<dbReference type="Pfam" id="PF14512">
    <property type="entry name" value="TM1586_NiRdase"/>
    <property type="match status" value="1"/>
</dbReference>
<proteinExistence type="inferred from homology"/>
<dbReference type="InterPro" id="IPR000415">
    <property type="entry name" value="Nitroreductase-like"/>
</dbReference>
<evidence type="ECO:0000313" key="6">
    <source>
        <dbReference type="Proteomes" id="UP000229641"/>
    </source>
</evidence>
<gene>
    <name evidence="5" type="ORF">COV72_09455</name>
</gene>
<protein>
    <submittedName>
        <fullName evidence="5">Nitroreductase family protein</fullName>
    </submittedName>
</protein>
<sequence>MDFFEAIKKRCSVREYSEKPVKKEDIEKIVGCARLAPTARGEQPWEFVVVTDKKELAEIADMTDHGKFLKGASAGIIVLCKDTKYYLEDGSAATENILLAAAALGIGSCWVAGDKKPYADKIREYLGAGPGYKLVSIVSLGYPKGGFIAHKKREVSQVLHLDKF</sequence>
<organism evidence="5 6">
    <name type="scientific">Candidatus Ghiorseimicrobium undicola</name>
    <dbReference type="NCBI Taxonomy" id="1974746"/>
    <lineage>
        <taxon>Bacteria</taxon>
        <taxon>Pseudomonadati</taxon>
        <taxon>Candidatus Omnitrophota</taxon>
        <taxon>Candidatus Ghiorseimicrobium</taxon>
    </lineage>
</organism>
<reference evidence="5 6" key="1">
    <citation type="submission" date="2017-09" db="EMBL/GenBank/DDBJ databases">
        <title>Depth-based differentiation of microbial function through sediment-hosted aquifers and enrichment of novel symbionts in the deep terrestrial subsurface.</title>
        <authorList>
            <person name="Probst A.J."/>
            <person name="Ladd B."/>
            <person name="Jarett J.K."/>
            <person name="Geller-Mcgrath D.E."/>
            <person name="Sieber C.M."/>
            <person name="Emerson J.B."/>
            <person name="Anantharaman K."/>
            <person name="Thomas B.C."/>
            <person name="Malmstrom R."/>
            <person name="Stieglmeier M."/>
            <person name="Klingl A."/>
            <person name="Woyke T."/>
            <person name="Ryan C.M."/>
            <person name="Banfield J.F."/>
        </authorList>
    </citation>
    <scope>NUCLEOTIDE SEQUENCE [LARGE SCALE GENOMIC DNA]</scope>
    <source>
        <strain evidence="5">CG11_big_fil_rev_8_21_14_0_20_42_13</strain>
    </source>
</reference>
<accession>A0A2H0LX28</accession>
<comment type="caution">
    <text evidence="5">The sequence shown here is derived from an EMBL/GenBank/DDBJ whole genome shotgun (WGS) entry which is preliminary data.</text>
</comment>
<dbReference type="Gene3D" id="3.40.109.10">
    <property type="entry name" value="NADH Oxidase"/>
    <property type="match status" value="1"/>
</dbReference>
<feature type="domain" description="Putative nitroreductase TM1586" evidence="4">
    <location>
        <begin position="69"/>
        <end position="162"/>
    </location>
</feature>
<dbReference type="SUPFAM" id="SSF55469">
    <property type="entry name" value="FMN-dependent nitroreductase-like"/>
    <property type="match status" value="1"/>
</dbReference>
<evidence type="ECO:0000313" key="5">
    <source>
        <dbReference type="EMBL" id="PIQ88224.1"/>
    </source>
</evidence>
<dbReference type="PANTHER" id="PTHR43673:SF10">
    <property type="entry name" value="NADH DEHYDROGENASE_NAD(P)H NITROREDUCTASE XCC3605-RELATED"/>
    <property type="match status" value="1"/>
</dbReference>
<dbReference type="PANTHER" id="PTHR43673">
    <property type="entry name" value="NAD(P)H NITROREDUCTASE YDGI-RELATED"/>
    <property type="match status" value="1"/>
</dbReference>